<organism evidence="3 4">
    <name type="scientific">Humitalea rosea</name>
    <dbReference type="NCBI Taxonomy" id="990373"/>
    <lineage>
        <taxon>Bacteria</taxon>
        <taxon>Pseudomonadati</taxon>
        <taxon>Pseudomonadota</taxon>
        <taxon>Alphaproteobacteria</taxon>
        <taxon>Acetobacterales</taxon>
        <taxon>Roseomonadaceae</taxon>
        <taxon>Humitalea</taxon>
    </lineage>
</organism>
<dbReference type="InterPro" id="IPR001638">
    <property type="entry name" value="Solute-binding_3/MltF_N"/>
</dbReference>
<name>A0A2W7J9U3_9PROT</name>
<evidence type="ECO:0000256" key="1">
    <source>
        <dbReference type="ARBA" id="ARBA00022729"/>
    </source>
</evidence>
<dbReference type="OrthoDB" id="6955767at2"/>
<dbReference type="SUPFAM" id="SSF53850">
    <property type="entry name" value="Periplasmic binding protein-like II"/>
    <property type="match status" value="1"/>
</dbReference>
<evidence type="ECO:0000313" key="3">
    <source>
        <dbReference type="EMBL" id="PZW48752.1"/>
    </source>
</evidence>
<keyword evidence="1" id="KW-0732">Signal</keyword>
<evidence type="ECO:0000313" key="4">
    <source>
        <dbReference type="Proteomes" id="UP000249688"/>
    </source>
</evidence>
<dbReference type="Proteomes" id="UP000249688">
    <property type="component" value="Unassembled WGS sequence"/>
</dbReference>
<reference evidence="3 4" key="1">
    <citation type="submission" date="2018-06" db="EMBL/GenBank/DDBJ databases">
        <title>Genomic Encyclopedia of Archaeal and Bacterial Type Strains, Phase II (KMG-II): from individual species to whole genera.</title>
        <authorList>
            <person name="Goeker M."/>
        </authorList>
    </citation>
    <scope>NUCLEOTIDE SEQUENCE [LARGE SCALE GENOMIC DNA]</scope>
    <source>
        <strain evidence="3 4">DSM 24525</strain>
    </source>
</reference>
<dbReference type="AlphaFoldDB" id="A0A2W7J9U3"/>
<accession>A0A2W7J9U3</accession>
<gene>
    <name evidence="3" type="ORF">C8P66_104169</name>
</gene>
<protein>
    <submittedName>
        <fullName evidence="3">Amino acid ABC transporter substrate-binding protein (PAAT family)</fullName>
    </submittedName>
</protein>
<dbReference type="PANTHER" id="PTHR35936">
    <property type="entry name" value="MEMBRANE-BOUND LYTIC MUREIN TRANSGLYCOSYLASE F"/>
    <property type="match status" value="1"/>
</dbReference>
<keyword evidence="4" id="KW-1185">Reference proteome</keyword>
<dbReference type="RefSeq" id="WP_111397071.1">
    <property type="nucleotide sequence ID" value="NZ_QKYU01000004.1"/>
</dbReference>
<dbReference type="EMBL" id="QKYU01000004">
    <property type="protein sequence ID" value="PZW48752.1"/>
    <property type="molecule type" value="Genomic_DNA"/>
</dbReference>
<dbReference type="Pfam" id="PF00497">
    <property type="entry name" value="SBP_bac_3"/>
    <property type="match status" value="1"/>
</dbReference>
<comment type="caution">
    <text evidence="3">The sequence shown here is derived from an EMBL/GenBank/DDBJ whole genome shotgun (WGS) entry which is preliminary data.</text>
</comment>
<proteinExistence type="predicted"/>
<sequence length="241" mass="25701">MTPEILAQLAPTGVLRAGINMSNFLLVNSKTASGEPAGVSPSMARAVAERLGVEVRYVPFPRPGELADAVDDGVWDIGLIGAEPQRAEKIAFSAAYAEIEATYMVPAGSPAETLADVDRAGFRIASTARAAYDLWLERNIHKAEVLRAESIDGAYELFTTQKLDVLAGLRPRLLTDVERLPGARILPGYFMTVQQAIGTPRRNVAAAAFLRDFVEEAKASGFVAGLIERHGVRGLSVAPAG</sequence>
<dbReference type="PANTHER" id="PTHR35936:SF17">
    <property type="entry name" value="ARGININE-BINDING EXTRACELLULAR PROTEIN ARTP"/>
    <property type="match status" value="1"/>
</dbReference>
<evidence type="ECO:0000259" key="2">
    <source>
        <dbReference type="SMART" id="SM00062"/>
    </source>
</evidence>
<feature type="domain" description="Solute-binding protein family 3/N-terminal" evidence="2">
    <location>
        <begin position="14"/>
        <end position="234"/>
    </location>
</feature>
<dbReference type="SMART" id="SM00062">
    <property type="entry name" value="PBPb"/>
    <property type="match status" value="1"/>
</dbReference>
<dbReference type="Gene3D" id="3.40.190.10">
    <property type="entry name" value="Periplasmic binding protein-like II"/>
    <property type="match status" value="2"/>
</dbReference>